<organism evidence="1 2">
    <name type="scientific">Asticcacaulis biprosthecium C19</name>
    <dbReference type="NCBI Taxonomy" id="715226"/>
    <lineage>
        <taxon>Bacteria</taxon>
        <taxon>Pseudomonadati</taxon>
        <taxon>Pseudomonadota</taxon>
        <taxon>Alphaproteobacteria</taxon>
        <taxon>Caulobacterales</taxon>
        <taxon>Caulobacteraceae</taxon>
        <taxon>Asticcacaulis</taxon>
    </lineage>
</organism>
<evidence type="ECO:0000313" key="1">
    <source>
        <dbReference type="EMBL" id="EGF93575.1"/>
    </source>
</evidence>
<dbReference type="OrthoDB" id="7173347at2"/>
<dbReference type="AlphaFoldDB" id="F4QM03"/>
<sequence>MIRGAIDNVHPDKIGGWIFSEQGSLKGKRVLAFVDGQCVGAGDVGLYRQDLADAGMDEGFVGFNFDISLPSRDALPSVIVSLENSDLFLKQSNSIVVDAVASYAAPSPGDLPAAGHSPASIEWMQSTGWLSKADADFLKYLASVGFFTRSLRKGKTEVIPAEAEAERLFSIYNTRATKVTTRSINLSDLAAKRGELLADLAVPFIAISSASGIVRIAEGSNQADYARGSENLSALPANKCSLDMLIFLDLRSEFVCEGGRAARLFVVEA</sequence>
<keyword evidence="2" id="KW-1185">Reference proteome</keyword>
<evidence type="ECO:0000313" key="2">
    <source>
        <dbReference type="Proteomes" id="UP000006512"/>
    </source>
</evidence>
<reference evidence="2" key="1">
    <citation type="submission" date="2011-03" db="EMBL/GenBank/DDBJ databases">
        <title>Draft genome sequence of Brevundimonas diminuta.</title>
        <authorList>
            <person name="Brown P.J.B."/>
            <person name="Buechlein A."/>
            <person name="Hemmerich C."/>
            <person name="Brun Y.V."/>
        </authorList>
    </citation>
    <scope>NUCLEOTIDE SEQUENCE [LARGE SCALE GENOMIC DNA]</scope>
    <source>
        <strain evidence="2">C19</strain>
    </source>
</reference>
<name>F4QM03_9CAUL</name>
<dbReference type="Proteomes" id="UP000006512">
    <property type="component" value="Unassembled WGS sequence"/>
</dbReference>
<dbReference type="RefSeq" id="WP_006272774.1">
    <property type="nucleotide sequence ID" value="NZ_GL883077.1"/>
</dbReference>
<protein>
    <submittedName>
        <fullName evidence="1">Uncharacterized protein</fullName>
    </submittedName>
</protein>
<accession>F4QM03</accession>
<proteinExistence type="predicted"/>
<dbReference type="EMBL" id="GL883077">
    <property type="protein sequence ID" value="EGF93575.1"/>
    <property type="molecule type" value="Genomic_DNA"/>
</dbReference>
<dbReference type="HOGENOM" id="CLU_1007896_0_0_5"/>
<dbReference type="STRING" id="715226.ABI_20150"/>
<gene>
    <name evidence="1" type="ORF">ABI_20150</name>
</gene>